<dbReference type="SMART" id="SM00091">
    <property type="entry name" value="PAS"/>
    <property type="match status" value="2"/>
</dbReference>
<dbReference type="InterPro" id="IPR035965">
    <property type="entry name" value="PAS-like_dom_sf"/>
</dbReference>
<reference evidence="12 13" key="1">
    <citation type="submission" date="2018-10" db="EMBL/GenBank/DDBJ databases">
        <title>Natrarchaeobius chitinivorans gen. nov., sp. nov., and Natrarchaeobius haloalkaliphilus sp. nov., alkaliphilic, chitin-utilizing haloarchaea from hypersaline alkaline lakes.</title>
        <authorList>
            <person name="Sorokin D.Y."/>
            <person name="Elcheninov A.G."/>
            <person name="Kostrikina N.A."/>
            <person name="Bale N.J."/>
            <person name="Sinninghe Damste J.S."/>
            <person name="Khijniak T.V."/>
            <person name="Kublanov I.V."/>
            <person name="Toshchakov S.V."/>
        </authorList>
    </citation>
    <scope>NUCLEOTIDE SEQUENCE [LARGE SCALE GENOMIC DNA]</scope>
    <source>
        <strain evidence="12 13">AArcht7</strain>
    </source>
</reference>
<feature type="transmembrane region" description="Helical" evidence="8">
    <location>
        <begin position="214"/>
        <end position="233"/>
    </location>
</feature>
<evidence type="ECO:0000256" key="1">
    <source>
        <dbReference type="ARBA" id="ARBA00000085"/>
    </source>
</evidence>
<keyword evidence="4" id="KW-0808">Transferase</keyword>
<dbReference type="InterPro" id="IPR036097">
    <property type="entry name" value="HisK_dim/P_sf"/>
</dbReference>
<feature type="transmembrane region" description="Helical" evidence="8">
    <location>
        <begin position="109"/>
        <end position="125"/>
    </location>
</feature>
<feature type="domain" description="PAC" evidence="11">
    <location>
        <begin position="413"/>
        <end position="464"/>
    </location>
</feature>
<feature type="transmembrane region" description="Helical" evidence="8">
    <location>
        <begin position="188"/>
        <end position="208"/>
    </location>
</feature>
<dbReference type="InterPro" id="IPR005467">
    <property type="entry name" value="His_kinase_dom"/>
</dbReference>
<dbReference type="Pfam" id="PF08447">
    <property type="entry name" value="PAS_3"/>
    <property type="match status" value="1"/>
</dbReference>
<keyword evidence="8" id="KW-0812">Transmembrane</keyword>
<keyword evidence="6" id="KW-0902">Two-component regulatory system</keyword>
<dbReference type="Pfam" id="PF00512">
    <property type="entry name" value="HisKA"/>
    <property type="match status" value="1"/>
</dbReference>
<keyword evidence="8" id="KW-1133">Transmembrane helix</keyword>
<dbReference type="Pfam" id="PF13188">
    <property type="entry name" value="PAS_8"/>
    <property type="match status" value="1"/>
</dbReference>
<dbReference type="InterPro" id="IPR036890">
    <property type="entry name" value="HATPase_C_sf"/>
</dbReference>
<dbReference type="InterPro" id="IPR000014">
    <property type="entry name" value="PAS"/>
</dbReference>
<dbReference type="GO" id="GO:0000155">
    <property type="term" value="F:phosphorelay sensor kinase activity"/>
    <property type="evidence" value="ECO:0007669"/>
    <property type="project" value="InterPro"/>
</dbReference>
<keyword evidence="13" id="KW-1185">Reference proteome</keyword>
<gene>
    <name evidence="12" type="ORF">EA472_02760</name>
</gene>
<keyword evidence="3" id="KW-0597">Phosphoprotein</keyword>
<accession>A0A3N6N3H6</accession>
<feature type="transmembrane region" description="Helical" evidence="8">
    <location>
        <begin position="12"/>
        <end position="34"/>
    </location>
</feature>
<dbReference type="InterPro" id="IPR031621">
    <property type="entry name" value="HisKA_7TM"/>
</dbReference>
<dbReference type="PROSITE" id="PS50113">
    <property type="entry name" value="PAC"/>
    <property type="match status" value="1"/>
</dbReference>
<dbReference type="EC" id="2.7.13.3" evidence="2"/>
<dbReference type="InterPro" id="IPR001610">
    <property type="entry name" value="PAC"/>
</dbReference>
<dbReference type="AlphaFoldDB" id="A0A3N6N3H6"/>
<protein>
    <recommendedName>
        <fullName evidence="2">histidine kinase</fullName>
        <ecNumber evidence="2">2.7.13.3</ecNumber>
    </recommendedName>
</protein>
<evidence type="ECO:0000313" key="12">
    <source>
        <dbReference type="EMBL" id="RQH03492.1"/>
    </source>
</evidence>
<dbReference type="CDD" id="cd00075">
    <property type="entry name" value="HATPase"/>
    <property type="match status" value="1"/>
</dbReference>
<dbReference type="Gene3D" id="3.30.565.10">
    <property type="entry name" value="Histidine kinase-like ATPase, C-terminal domain"/>
    <property type="match status" value="1"/>
</dbReference>
<feature type="transmembrane region" description="Helical" evidence="8">
    <location>
        <begin position="153"/>
        <end position="176"/>
    </location>
</feature>
<organism evidence="12 13">
    <name type="scientific">Natrarchaeobius chitinivorans</name>
    <dbReference type="NCBI Taxonomy" id="1679083"/>
    <lineage>
        <taxon>Archaea</taxon>
        <taxon>Methanobacteriati</taxon>
        <taxon>Methanobacteriota</taxon>
        <taxon>Stenosarchaea group</taxon>
        <taxon>Halobacteria</taxon>
        <taxon>Halobacteriales</taxon>
        <taxon>Natrialbaceae</taxon>
        <taxon>Natrarchaeobius</taxon>
    </lineage>
</organism>
<evidence type="ECO:0000256" key="2">
    <source>
        <dbReference type="ARBA" id="ARBA00012438"/>
    </source>
</evidence>
<dbReference type="EMBL" id="REFZ01000001">
    <property type="protein sequence ID" value="RQH03492.1"/>
    <property type="molecule type" value="Genomic_DNA"/>
</dbReference>
<evidence type="ECO:0000256" key="7">
    <source>
        <dbReference type="SAM" id="MobiDB-lite"/>
    </source>
</evidence>
<proteinExistence type="predicted"/>
<name>A0A3N6N3H6_NATCH</name>
<dbReference type="Pfam" id="PF02518">
    <property type="entry name" value="HATPase_c"/>
    <property type="match status" value="1"/>
</dbReference>
<feature type="transmembrane region" description="Helical" evidence="8">
    <location>
        <begin position="71"/>
        <end position="97"/>
    </location>
</feature>
<dbReference type="Gene3D" id="1.10.287.130">
    <property type="match status" value="1"/>
</dbReference>
<dbReference type="SUPFAM" id="SSF55874">
    <property type="entry name" value="ATPase domain of HSP90 chaperone/DNA topoisomerase II/histidine kinase"/>
    <property type="match status" value="1"/>
</dbReference>
<dbReference type="NCBIfam" id="TIGR00229">
    <property type="entry name" value="sensory_box"/>
    <property type="match status" value="1"/>
</dbReference>
<comment type="caution">
    <text evidence="12">The sequence shown here is derived from an EMBL/GenBank/DDBJ whole genome shotgun (WGS) entry which is preliminary data.</text>
</comment>
<dbReference type="PROSITE" id="PS50112">
    <property type="entry name" value="PAS"/>
    <property type="match status" value="1"/>
</dbReference>
<evidence type="ECO:0000256" key="4">
    <source>
        <dbReference type="ARBA" id="ARBA00022679"/>
    </source>
</evidence>
<dbReference type="SMART" id="SM00387">
    <property type="entry name" value="HATPase_c"/>
    <property type="match status" value="1"/>
</dbReference>
<evidence type="ECO:0000256" key="3">
    <source>
        <dbReference type="ARBA" id="ARBA00022553"/>
    </source>
</evidence>
<comment type="catalytic activity">
    <reaction evidence="1">
        <text>ATP + protein L-histidine = ADP + protein N-phospho-L-histidine.</text>
        <dbReference type="EC" id="2.7.13.3"/>
    </reaction>
</comment>
<dbReference type="PANTHER" id="PTHR43711">
    <property type="entry name" value="TWO-COMPONENT HISTIDINE KINASE"/>
    <property type="match status" value="1"/>
</dbReference>
<dbReference type="SMART" id="SM00086">
    <property type="entry name" value="PAC"/>
    <property type="match status" value="2"/>
</dbReference>
<evidence type="ECO:0000259" key="10">
    <source>
        <dbReference type="PROSITE" id="PS50112"/>
    </source>
</evidence>
<feature type="domain" description="PAS" evidence="10">
    <location>
        <begin position="339"/>
        <end position="396"/>
    </location>
</feature>
<feature type="domain" description="Histidine kinase" evidence="9">
    <location>
        <begin position="475"/>
        <end position="704"/>
    </location>
</feature>
<evidence type="ECO:0000256" key="8">
    <source>
        <dbReference type="SAM" id="Phobius"/>
    </source>
</evidence>
<dbReference type="Gene3D" id="3.30.450.20">
    <property type="entry name" value="PAS domain"/>
    <property type="match status" value="2"/>
</dbReference>
<dbReference type="CDD" id="cd00082">
    <property type="entry name" value="HisKA"/>
    <property type="match status" value="1"/>
</dbReference>
<evidence type="ECO:0000259" key="11">
    <source>
        <dbReference type="PROSITE" id="PS50113"/>
    </source>
</evidence>
<feature type="region of interest" description="Disordered" evidence="7">
    <location>
        <begin position="588"/>
        <end position="621"/>
    </location>
</feature>
<evidence type="ECO:0000256" key="5">
    <source>
        <dbReference type="ARBA" id="ARBA00022777"/>
    </source>
</evidence>
<dbReference type="InterPro" id="IPR004358">
    <property type="entry name" value="Sig_transdc_His_kin-like_C"/>
</dbReference>
<dbReference type="InterPro" id="IPR003661">
    <property type="entry name" value="HisK_dim/P_dom"/>
</dbReference>
<dbReference type="InterPro" id="IPR013655">
    <property type="entry name" value="PAS_fold_3"/>
</dbReference>
<keyword evidence="5" id="KW-0418">Kinase</keyword>
<dbReference type="SMART" id="SM00388">
    <property type="entry name" value="HisKA"/>
    <property type="match status" value="1"/>
</dbReference>
<feature type="transmembrane region" description="Helical" evidence="8">
    <location>
        <begin position="46"/>
        <end position="65"/>
    </location>
</feature>
<feature type="compositionally biased region" description="Basic and acidic residues" evidence="7">
    <location>
        <begin position="609"/>
        <end position="621"/>
    </location>
</feature>
<dbReference type="PRINTS" id="PR00344">
    <property type="entry name" value="BCTRLSENSOR"/>
</dbReference>
<dbReference type="Proteomes" id="UP000281431">
    <property type="component" value="Unassembled WGS sequence"/>
</dbReference>
<dbReference type="InterPro" id="IPR000700">
    <property type="entry name" value="PAS-assoc_C"/>
</dbReference>
<dbReference type="SUPFAM" id="SSF55785">
    <property type="entry name" value="PYP-like sensor domain (PAS domain)"/>
    <property type="match status" value="2"/>
</dbReference>
<dbReference type="Pfam" id="PF16927">
    <property type="entry name" value="HisKA_7TM"/>
    <property type="match status" value="1"/>
</dbReference>
<evidence type="ECO:0000259" key="9">
    <source>
        <dbReference type="PROSITE" id="PS50109"/>
    </source>
</evidence>
<keyword evidence="8" id="KW-0472">Membrane</keyword>
<dbReference type="CDD" id="cd00130">
    <property type="entry name" value="PAS"/>
    <property type="match status" value="1"/>
</dbReference>
<evidence type="ECO:0000313" key="13">
    <source>
        <dbReference type="Proteomes" id="UP000281431"/>
    </source>
</evidence>
<dbReference type="InterPro" id="IPR050736">
    <property type="entry name" value="Sensor_HK_Regulatory"/>
</dbReference>
<dbReference type="PANTHER" id="PTHR43711:SF1">
    <property type="entry name" value="HISTIDINE KINASE 1"/>
    <property type="match status" value="1"/>
</dbReference>
<sequence length="704" mass="77971">MLFIQRDVTSEFATVHAVSLVLIGLLNLSLAALVLRTRTKADVLPLSAFLGGITLWTIPQGILLVETNPTVGLALSVVINSGAVIMATGLFHFALAYTRRTDWLRPGRLGLVYLCTCAWLAIIWTDPLHNWMHQPMEYTRMLLPVVEYQNVGYWLYVFWNWSLSAGGIFLFFLEYVDARGSGVYHRQARLVVLAPLIPGTANVLAFSGVTEINYSVWGFGATGILIAVALYRYRWLDLVPIARDTVVDEMRDGYVVVDDERRIVDRNPAARSLLEDEQAVGKPIGDVLPECVALFEGTTRELTFDRNGAIVDASVSAVGDERTDGAVLMLRDVTDQRRAEMRFQALIENVSDVVTVVDEGGIVSYASPSIEGVLGYRPDELVDGSLFELVHADDRSDATDEFADLCDEPHAEARFEYRLRHRDGSWVVLEGVAVDLLDNDVVGGVVINSRDVTERNARERELERTNRRLEEFAGVISHDLRTPLGIARRYVRFAESSGDREDFQAIRDAHERMDRMITNLLTMARAGTTLTEPSPVEIESVAADAWDVTRTENAALECDLADGWTVVGDREQLIHAFENLFRNSVEHGPTDDRSRIRAGNAAARATPRGSRDTPGDACRRDGPAVTVRIGHLEEDPDGGFVVEDDGVGIPPEQRDLVFERGHTTSPDGTGFGLAIVRDVIEAHDWQIEIVDGVDGGARFEIRTA</sequence>
<dbReference type="PROSITE" id="PS50109">
    <property type="entry name" value="HIS_KIN"/>
    <property type="match status" value="1"/>
</dbReference>
<dbReference type="SUPFAM" id="SSF47384">
    <property type="entry name" value="Homodimeric domain of signal transducing histidine kinase"/>
    <property type="match status" value="1"/>
</dbReference>
<evidence type="ECO:0000256" key="6">
    <source>
        <dbReference type="ARBA" id="ARBA00023012"/>
    </source>
</evidence>
<dbReference type="InterPro" id="IPR003594">
    <property type="entry name" value="HATPase_dom"/>
</dbReference>